<evidence type="ECO:0000256" key="10">
    <source>
        <dbReference type="SAM" id="Phobius"/>
    </source>
</evidence>
<dbReference type="KEGG" id="pbi:103056531"/>
<dbReference type="GO" id="GO:0009897">
    <property type="term" value="C:external side of plasma membrane"/>
    <property type="evidence" value="ECO:0007669"/>
    <property type="project" value="TreeGrafter"/>
</dbReference>
<dbReference type="Proteomes" id="UP000695026">
    <property type="component" value="Unplaced"/>
</dbReference>
<feature type="transmembrane region" description="Helical" evidence="10">
    <location>
        <begin position="243"/>
        <end position="262"/>
    </location>
</feature>
<dbReference type="InterPro" id="IPR005383">
    <property type="entry name" value="ACKR4"/>
</dbReference>
<dbReference type="OrthoDB" id="9874829at2759"/>
<dbReference type="SUPFAM" id="SSF81321">
    <property type="entry name" value="Family A G protein-coupled receptor-like"/>
    <property type="match status" value="1"/>
</dbReference>
<comment type="subcellular location">
    <subcellularLocation>
        <location evidence="1">Cell membrane</location>
        <topology evidence="1">Multi-pass membrane protein</topology>
    </subcellularLocation>
</comment>
<evidence type="ECO:0000313" key="12">
    <source>
        <dbReference type="Proteomes" id="UP000695026"/>
    </source>
</evidence>
<dbReference type="GO" id="GO:0007204">
    <property type="term" value="P:positive regulation of cytosolic calcium ion concentration"/>
    <property type="evidence" value="ECO:0007669"/>
    <property type="project" value="TreeGrafter"/>
</dbReference>
<dbReference type="Pfam" id="PF00001">
    <property type="entry name" value="7tm_1"/>
    <property type="match status" value="1"/>
</dbReference>
<evidence type="ECO:0000256" key="9">
    <source>
        <dbReference type="ARBA" id="ARBA00023224"/>
    </source>
</evidence>
<dbReference type="GO" id="GO:0019957">
    <property type="term" value="F:C-C chemokine binding"/>
    <property type="evidence" value="ECO:0007669"/>
    <property type="project" value="TreeGrafter"/>
</dbReference>
<feature type="transmembrane region" description="Helical" evidence="10">
    <location>
        <begin position="49"/>
        <end position="71"/>
    </location>
</feature>
<protein>
    <submittedName>
        <fullName evidence="13">Atypical chemokine receptor 4</fullName>
    </submittedName>
</protein>
<evidence type="ECO:0000256" key="4">
    <source>
        <dbReference type="ARBA" id="ARBA00022989"/>
    </source>
</evidence>
<organism evidence="12 13">
    <name type="scientific">Python bivittatus</name>
    <name type="common">Burmese python</name>
    <name type="synonym">Python molurus bivittatus</name>
    <dbReference type="NCBI Taxonomy" id="176946"/>
    <lineage>
        <taxon>Eukaryota</taxon>
        <taxon>Metazoa</taxon>
        <taxon>Chordata</taxon>
        <taxon>Craniata</taxon>
        <taxon>Vertebrata</taxon>
        <taxon>Euteleostomi</taxon>
        <taxon>Lepidosauria</taxon>
        <taxon>Squamata</taxon>
        <taxon>Bifurcata</taxon>
        <taxon>Unidentata</taxon>
        <taxon>Episquamata</taxon>
        <taxon>Toxicofera</taxon>
        <taxon>Serpentes</taxon>
        <taxon>Henophidia</taxon>
        <taxon>Pythonidae</taxon>
        <taxon>Python</taxon>
    </lineage>
</organism>
<evidence type="ECO:0000256" key="6">
    <source>
        <dbReference type="ARBA" id="ARBA00023136"/>
    </source>
</evidence>
<dbReference type="GO" id="GO:0016493">
    <property type="term" value="F:C-C chemokine receptor activity"/>
    <property type="evidence" value="ECO:0007669"/>
    <property type="project" value="TreeGrafter"/>
</dbReference>
<evidence type="ECO:0000256" key="5">
    <source>
        <dbReference type="ARBA" id="ARBA00023040"/>
    </source>
</evidence>
<evidence type="ECO:0000259" key="11">
    <source>
        <dbReference type="PROSITE" id="PS50262"/>
    </source>
</evidence>
<dbReference type="PANTHER" id="PTHR10489">
    <property type="entry name" value="CELL ADHESION MOLECULE"/>
    <property type="match status" value="1"/>
</dbReference>
<sequence length="355" mass="40910">MKYHINISDDYYDYYDYDNLNDTLDYSVHDMICIKEEVRSFNQSFLPTFYSIVFLVGVAGNFLVVAIYAYFKKRKTKTDIYILNLAIADLLLLFTLPFWAGNAVHGWVFGISLCKITAAIYAMNFSASMQFLACISIDRYYATIQPQSHPITRSTRKLCSFVWMVAFLLCIPELIFRTVTYFHGRYVCLSIFPTNWGKMVKITTDSLEMALNFVLPLLIILICYSAIARILLKSPRAKKSQPLKVLAAVVIAFILTQLPYNIMKFWKTMHMILHLIQDCRIIKNTDVALQVSETLALFHSCLNPILFFFMGASFKMHIINIAKHYGCWKRQGSMVTEEIPMDCEDPAEQTSSFTI</sequence>
<evidence type="ECO:0000256" key="1">
    <source>
        <dbReference type="ARBA" id="ARBA00004651"/>
    </source>
</evidence>
<feature type="transmembrane region" description="Helical" evidence="10">
    <location>
        <begin position="80"/>
        <end position="100"/>
    </location>
</feature>
<dbReference type="PRINTS" id="PR00657">
    <property type="entry name" value="CCCHEMOKINER"/>
</dbReference>
<dbReference type="InterPro" id="IPR000276">
    <property type="entry name" value="GPCR_Rhodpsn"/>
</dbReference>
<dbReference type="PRINTS" id="PR00237">
    <property type="entry name" value="GPCRRHODOPSN"/>
</dbReference>
<keyword evidence="4 10" id="KW-1133">Transmembrane helix</keyword>
<keyword evidence="2" id="KW-1003">Cell membrane</keyword>
<dbReference type="GO" id="GO:0060326">
    <property type="term" value="P:cell chemotaxis"/>
    <property type="evidence" value="ECO:0007669"/>
    <property type="project" value="TreeGrafter"/>
</dbReference>
<dbReference type="RefSeq" id="XP_007421794.1">
    <property type="nucleotide sequence ID" value="XM_007421732.3"/>
</dbReference>
<dbReference type="GO" id="GO:0006955">
    <property type="term" value="P:immune response"/>
    <property type="evidence" value="ECO:0007669"/>
    <property type="project" value="TreeGrafter"/>
</dbReference>
<keyword evidence="9" id="KW-0807">Transducer</keyword>
<dbReference type="PRINTS" id="PR01558">
    <property type="entry name" value="CHEMOKINER11"/>
</dbReference>
<evidence type="ECO:0000256" key="7">
    <source>
        <dbReference type="ARBA" id="ARBA00023170"/>
    </source>
</evidence>
<feature type="transmembrane region" description="Helical" evidence="10">
    <location>
        <begin position="295"/>
        <end position="314"/>
    </location>
</feature>
<dbReference type="OMA" id="YNVVKLC"/>
<dbReference type="InterPro" id="IPR000355">
    <property type="entry name" value="Chemokine_rcpt"/>
</dbReference>
<evidence type="ECO:0000256" key="3">
    <source>
        <dbReference type="ARBA" id="ARBA00022692"/>
    </source>
</evidence>
<dbReference type="PANTHER" id="PTHR10489:SF733">
    <property type="entry name" value="ATYPICAL CHEMOKINE RECEPTOR 4"/>
    <property type="match status" value="1"/>
</dbReference>
<gene>
    <name evidence="13" type="primary">ACKR4</name>
</gene>
<dbReference type="Gene3D" id="1.20.1070.10">
    <property type="entry name" value="Rhodopsin 7-helix transmembrane proteins"/>
    <property type="match status" value="1"/>
</dbReference>
<keyword evidence="3 10" id="KW-0812">Transmembrane</keyword>
<reference evidence="13" key="1">
    <citation type="submission" date="2025-08" db="UniProtKB">
        <authorList>
            <consortium name="RefSeq"/>
        </authorList>
    </citation>
    <scope>IDENTIFICATION</scope>
    <source>
        <tissue evidence="13">Liver</tissue>
    </source>
</reference>
<feature type="transmembrane region" description="Helical" evidence="10">
    <location>
        <begin position="106"/>
        <end position="137"/>
    </location>
</feature>
<keyword evidence="6 10" id="KW-0472">Membrane</keyword>
<keyword evidence="5" id="KW-0297">G-protein coupled receptor</keyword>
<dbReference type="AlphaFoldDB" id="A0A9F2Q305"/>
<keyword evidence="8" id="KW-0325">Glycoprotein</keyword>
<dbReference type="FunFam" id="1.20.1070.10:FF:000035">
    <property type="entry name" value="C-C chemokine receptor type 6"/>
    <property type="match status" value="1"/>
</dbReference>
<feature type="transmembrane region" description="Helical" evidence="10">
    <location>
        <begin position="158"/>
        <end position="176"/>
    </location>
</feature>
<dbReference type="InterPro" id="IPR017452">
    <property type="entry name" value="GPCR_Rhodpsn_7TM"/>
</dbReference>
<feature type="domain" description="G-protein coupled receptors family 1 profile" evidence="11">
    <location>
        <begin position="60"/>
        <end position="307"/>
    </location>
</feature>
<evidence type="ECO:0000256" key="8">
    <source>
        <dbReference type="ARBA" id="ARBA00023180"/>
    </source>
</evidence>
<accession>A0A9F2Q305</accession>
<dbReference type="GeneID" id="103056531"/>
<proteinExistence type="predicted"/>
<feature type="transmembrane region" description="Helical" evidence="10">
    <location>
        <begin position="209"/>
        <end position="231"/>
    </location>
</feature>
<evidence type="ECO:0000256" key="2">
    <source>
        <dbReference type="ARBA" id="ARBA00022475"/>
    </source>
</evidence>
<evidence type="ECO:0000313" key="13">
    <source>
        <dbReference type="RefSeq" id="XP_007421794.1"/>
    </source>
</evidence>
<dbReference type="GO" id="GO:0019722">
    <property type="term" value="P:calcium-mediated signaling"/>
    <property type="evidence" value="ECO:0007669"/>
    <property type="project" value="TreeGrafter"/>
</dbReference>
<name>A0A9F2Q305_PYTBI</name>
<dbReference type="PROSITE" id="PS50262">
    <property type="entry name" value="G_PROTEIN_RECEP_F1_2"/>
    <property type="match status" value="1"/>
</dbReference>
<dbReference type="InterPro" id="IPR050119">
    <property type="entry name" value="CCR1-9-like"/>
</dbReference>
<keyword evidence="12" id="KW-1185">Reference proteome</keyword>
<dbReference type="CTD" id="51554"/>
<dbReference type="GO" id="GO:0005044">
    <property type="term" value="F:scavenger receptor activity"/>
    <property type="evidence" value="ECO:0007669"/>
    <property type="project" value="InterPro"/>
</dbReference>
<keyword evidence="7 13" id="KW-0675">Receptor</keyword>